<dbReference type="PROSITE" id="PS51257">
    <property type="entry name" value="PROKAR_LIPOPROTEIN"/>
    <property type="match status" value="1"/>
</dbReference>
<evidence type="ECO:0000313" key="2">
    <source>
        <dbReference type="Proteomes" id="UP000182829"/>
    </source>
</evidence>
<gene>
    <name evidence="1" type="ORF">SAMN05443661_12157</name>
</gene>
<dbReference type="RefSeq" id="WP_015233861.1">
    <property type="nucleotide sequence ID" value="NZ_FORO01000021.1"/>
</dbReference>
<reference evidence="1 2" key="1">
    <citation type="submission" date="2016-10" db="EMBL/GenBank/DDBJ databases">
        <authorList>
            <person name="de Groot N.N."/>
        </authorList>
    </citation>
    <scope>NUCLEOTIDE SEQUENCE [LARGE SCALE GENOMIC DNA]</scope>
    <source>
        <strain evidence="1 2">SP2</strain>
    </source>
</reference>
<accession>A0A1I3QA89</accession>
<dbReference type="GeneID" id="42782874"/>
<organism evidence="1 2">
    <name type="scientific">Natronobacterium gregoryi</name>
    <dbReference type="NCBI Taxonomy" id="44930"/>
    <lineage>
        <taxon>Archaea</taxon>
        <taxon>Methanobacteriati</taxon>
        <taxon>Methanobacteriota</taxon>
        <taxon>Stenosarchaea group</taxon>
        <taxon>Halobacteria</taxon>
        <taxon>Halobacteriales</taxon>
        <taxon>Natrialbaceae</taxon>
        <taxon>Natronobacterium</taxon>
    </lineage>
</organism>
<proteinExistence type="predicted"/>
<name>A0A1I3QA89_9EURY</name>
<protein>
    <submittedName>
        <fullName evidence="1">Uncharacterized protein</fullName>
    </submittedName>
</protein>
<dbReference type="SUPFAM" id="SSF82171">
    <property type="entry name" value="DPP6 N-terminal domain-like"/>
    <property type="match status" value="1"/>
</dbReference>
<evidence type="ECO:0000313" key="1">
    <source>
        <dbReference type="EMBL" id="SFJ31033.1"/>
    </source>
</evidence>
<dbReference type="Proteomes" id="UP000182829">
    <property type="component" value="Unassembled WGS sequence"/>
</dbReference>
<dbReference type="AlphaFoldDB" id="A0A1I3QA89"/>
<dbReference type="EMBL" id="FORO01000021">
    <property type="protein sequence ID" value="SFJ31033.1"/>
    <property type="molecule type" value="Genomic_DNA"/>
</dbReference>
<sequence length="367" mass="39953">MHRRAYLGGIAAAAGAIGLAGCSEEELSADTGFGDGDGIERVLQLEDGTYYDMDISENGHTMVTAATGETILHDPDGASRTITEDNADVHLSPDGDQLISIVHGTITLYDRDGESQWQRTMETAEGNETEIAGSGVTDGFESVTTASVTSLVALSMDDAVLWETGLPSGRVWEADTSPSGEYAIARTEDREDEPENEDAIHVAHDGEHIWSDEFDEPPIRAAISNEIAVVGLDDGRLLVYDLDGDIRWTDQDLGGFFELSQNGETLLTHDVENTIAFDPDGNEQWTHNEVGLWWYDAVDISSSGRSIARYEDATEGVHTANVYDGSGDVVWQDEFESRDVSVKISGDGRTWMISTDSEIDVYHDYDG</sequence>